<protein>
    <submittedName>
        <fullName evidence="3">Trypsin</fullName>
    </submittedName>
</protein>
<accession>A0A2G1MIH7</accession>
<dbReference type="InterPro" id="IPR043504">
    <property type="entry name" value="Peptidase_S1_PA_chymotrypsin"/>
</dbReference>
<evidence type="ECO:0000313" key="3">
    <source>
        <dbReference type="EMBL" id="PHP28548.1"/>
    </source>
</evidence>
<evidence type="ECO:0000259" key="2">
    <source>
        <dbReference type="PROSITE" id="PS50240"/>
    </source>
</evidence>
<gene>
    <name evidence="3" type="ORF">CJ301_04910</name>
</gene>
<dbReference type="GO" id="GO:0006508">
    <property type="term" value="P:proteolysis"/>
    <property type="evidence" value="ECO:0007669"/>
    <property type="project" value="InterPro"/>
</dbReference>
<dbReference type="Gene3D" id="2.40.10.10">
    <property type="entry name" value="Trypsin-like serine proteases"/>
    <property type="match status" value="2"/>
</dbReference>
<dbReference type="SUPFAM" id="SSF50494">
    <property type="entry name" value="Trypsin-like serine proteases"/>
    <property type="match status" value="1"/>
</dbReference>
<feature type="domain" description="Peptidase S1" evidence="2">
    <location>
        <begin position="38"/>
        <end position="246"/>
    </location>
</feature>
<proteinExistence type="predicted"/>
<dbReference type="GO" id="GO:0004252">
    <property type="term" value="F:serine-type endopeptidase activity"/>
    <property type="evidence" value="ECO:0007669"/>
    <property type="project" value="InterPro"/>
</dbReference>
<dbReference type="InterPro" id="IPR001254">
    <property type="entry name" value="Trypsin_dom"/>
</dbReference>
<dbReference type="EMBL" id="NQWH01000006">
    <property type="protein sequence ID" value="PHP28548.1"/>
    <property type="molecule type" value="Genomic_DNA"/>
</dbReference>
<keyword evidence="4" id="KW-1185">Reference proteome</keyword>
<dbReference type="RefSeq" id="WP_099274881.1">
    <property type="nucleotide sequence ID" value="NZ_CANMUC010000009.1"/>
</dbReference>
<reference evidence="3 4" key="1">
    <citation type="submission" date="2017-08" db="EMBL/GenBank/DDBJ databases">
        <title>Draft Genome Sequence of Loktanella cinnabarina Strain XM1, Isolated from Coastal Surface Water.</title>
        <authorList>
            <person name="Ma R."/>
            <person name="Wang J."/>
            <person name="Wang Q."/>
            <person name="Ma Z."/>
            <person name="Li J."/>
            <person name="Chen L."/>
        </authorList>
    </citation>
    <scope>NUCLEOTIDE SEQUENCE [LARGE SCALE GENOMIC DNA]</scope>
    <source>
        <strain evidence="3 4">XM1</strain>
    </source>
</reference>
<sequence length="283" mass="29553">MQHAIAVALLVLVALSLPVRADRHDLTLMVTGDDARGWEAVGRLDLGGRGFCTGALIATDLVLTAAHCLYDRDSGERIDPAEIEFKAGMRGGRALAYRGVRRAMTPEGYAFVGTGSGAASAEDVALLELSQPIRSARITPFETVETVVAGAQVGVVSYAHDRAEAPSLQQTCDVLGEEKGLLVMGCDVDYGSSGSPVFSFKDGVARIVSVISAKAEMEGRSVAIGVALEHPLPGLRTRMADRPGAFGGLSTGQVRVVGAGQRTETGARFVRPEIDADIDTGGS</sequence>
<comment type="caution">
    <text evidence="3">The sequence shown here is derived from an EMBL/GenBank/DDBJ whole genome shotgun (WGS) entry which is preliminary data.</text>
</comment>
<dbReference type="PROSITE" id="PS00134">
    <property type="entry name" value="TRYPSIN_HIS"/>
    <property type="match status" value="1"/>
</dbReference>
<dbReference type="PROSITE" id="PS50240">
    <property type="entry name" value="TRYPSIN_DOM"/>
    <property type="match status" value="1"/>
</dbReference>
<dbReference type="Proteomes" id="UP000221860">
    <property type="component" value="Unassembled WGS sequence"/>
</dbReference>
<evidence type="ECO:0000256" key="1">
    <source>
        <dbReference type="ARBA" id="ARBA00022729"/>
    </source>
</evidence>
<dbReference type="PRINTS" id="PR00722">
    <property type="entry name" value="CHYMOTRYPSIN"/>
</dbReference>
<dbReference type="InterPro" id="IPR018114">
    <property type="entry name" value="TRYPSIN_HIS"/>
</dbReference>
<keyword evidence="1" id="KW-0732">Signal</keyword>
<dbReference type="PANTHER" id="PTHR15462">
    <property type="entry name" value="SERINE PROTEASE"/>
    <property type="match status" value="1"/>
</dbReference>
<dbReference type="InterPro" id="IPR050966">
    <property type="entry name" value="Glutamyl_endopeptidase"/>
</dbReference>
<dbReference type="AlphaFoldDB" id="A0A2G1MIH7"/>
<name>A0A2G1MIH7_9RHOB</name>
<dbReference type="OrthoDB" id="267336at2"/>
<dbReference type="InterPro" id="IPR001314">
    <property type="entry name" value="Peptidase_S1A"/>
</dbReference>
<evidence type="ECO:0000313" key="4">
    <source>
        <dbReference type="Proteomes" id="UP000221860"/>
    </source>
</evidence>
<organism evidence="3 4">
    <name type="scientific">Limimaricola cinnabarinus</name>
    <dbReference type="NCBI Taxonomy" id="1125964"/>
    <lineage>
        <taxon>Bacteria</taxon>
        <taxon>Pseudomonadati</taxon>
        <taxon>Pseudomonadota</taxon>
        <taxon>Alphaproteobacteria</taxon>
        <taxon>Rhodobacterales</taxon>
        <taxon>Paracoccaceae</taxon>
        <taxon>Limimaricola</taxon>
    </lineage>
</organism>
<dbReference type="Pfam" id="PF13365">
    <property type="entry name" value="Trypsin_2"/>
    <property type="match status" value="1"/>
</dbReference>
<dbReference type="PANTHER" id="PTHR15462:SF8">
    <property type="entry name" value="SERINE PROTEASE"/>
    <property type="match status" value="1"/>
</dbReference>
<dbReference type="InterPro" id="IPR009003">
    <property type="entry name" value="Peptidase_S1_PA"/>
</dbReference>